<dbReference type="KEGG" id="ddb:E7747_12705"/>
<name>A0A4P7W4X2_9BACT</name>
<keyword evidence="2" id="KW-1185">Reference proteome</keyword>
<reference evidence="2" key="1">
    <citation type="submission" date="2019-02" db="EMBL/GenBank/DDBJ databases">
        <title>Isolation and identification of novel species under the genus Muribaculum.</title>
        <authorList>
            <person name="Miyake S."/>
            <person name="Ding Y."/>
            <person name="Low A."/>
            <person name="Soh M."/>
            <person name="Seedorf H."/>
        </authorList>
    </citation>
    <scope>NUCLEOTIDE SEQUENCE [LARGE SCALE GENOMIC DNA]</scope>
    <source>
        <strain evidence="2">H5</strain>
    </source>
</reference>
<proteinExistence type="predicted"/>
<sequence>MLNVVTNKNGILRLSAIAGIAIACSCGGNGDTQKATELLEQAQRAYDSKNYETAIALTDSIKNTYPKEIDVRREALHLSTRATEGLTVQRLQQADSLSAVLAVRGDSLQRLMKFVKNPIEGYYVAATTEPSKFFGTNGLQARVSPDGDFYIMSSLKAKSVKSTSVEVSAGGEKAATSTVAHDGERNDRSMGAEVITFMGVECDSLGKFVSTHAGQPMTLTFVGSTTYSMPLPEKQANEIALLYDYATTLRRFKVATLEKERLSRAVEIARNQAARTFVEKDNEQ</sequence>
<evidence type="ECO:0000313" key="2">
    <source>
        <dbReference type="Proteomes" id="UP000297149"/>
    </source>
</evidence>
<dbReference type="Proteomes" id="UP000297149">
    <property type="component" value="Chromosome"/>
</dbReference>
<evidence type="ECO:0000313" key="1">
    <source>
        <dbReference type="EMBL" id="QCD43067.1"/>
    </source>
</evidence>
<protein>
    <submittedName>
        <fullName evidence="1">Uncharacterized protein</fullName>
    </submittedName>
</protein>
<dbReference type="EMBL" id="CP039396">
    <property type="protein sequence ID" value="QCD43067.1"/>
    <property type="molecule type" value="Genomic_DNA"/>
</dbReference>
<gene>
    <name evidence="1" type="ORF">E7747_12705</name>
</gene>
<dbReference type="RefSeq" id="WP_123614683.1">
    <property type="nucleotide sequence ID" value="NZ_CAXHQF010000011.1"/>
</dbReference>
<dbReference type="AlphaFoldDB" id="A0A4P7W4X2"/>
<accession>A0A4P7W4X2</accession>
<organism evidence="1 2">
    <name type="scientific">Duncaniella dubosii</name>
    <dbReference type="NCBI Taxonomy" id="2518971"/>
    <lineage>
        <taxon>Bacteria</taxon>
        <taxon>Pseudomonadati</taxon>
        <taxon>Bacteroidota</taxon>
        <taxon>Bacteroidia</taxon>
        <taxon>Bacteroidales</taxon>
        <taxon>Muribaculaceae</taxon>
        <taxon>Duncaniella</taxon>
    </lineage>
</organism>